<evidence type="ECO:0000256" key="1">
    <source>
        <dbReference type="SAM" id="MobiDB-lite"/>
    </source>
</evidence>
<dbReference type="SMART" id="SM00731">
    <property type="entry name" value="SprT"/>
    <property type="match status" value="1"/>
</dbReference>
<dbReference type="Proteomes" id="UP000745764">
    <property type="component" value="Unassembled WGS sequence"/>
</dbReference>
<dbReference type="GO" id="GO:0005634">
    <property type="term" value="C:nucleus"/>
    <property type="evidence" value="ECO:0007669"/>
    <property type="project" value="TreeGrafter"/>
</dbReference>
<dbReference type="PANTHER" id="PTHR23099:SF0">
    <property type="entry name" value="GERM CELL NUCLEAR ACIDIC PROTEIN"/>
    <property type="match status" value="1"/>
</dbReference>
<name>A0A9N8KHP3_9PEZI</name>
<gene>
    <name evidence="3" type="ORF">AWRI4620_LOCUS6388</name>
</gene>
<dbReference type="OrthoDB" id="20772at2759"/>
<evidence type="ECO:0000259" key="2">
    <source>
        <dbReference type="SMART" id="SM00731"/>
    </source>
</evidence>
<dbReference type="GO" id="GO:0006950">
    <property type="term" value="P:response to stress"/>
    <property type="evidence" value="ECO:0007669"/>
    <property type="project" value="UniProtKB-ARBA"/>
</dbReference>
<organism evidence="3 4">
    <name type="scientific">Aureobasidium uvarum</name>
    <dbReference type="NCBI Taxonomy" id="2773716"/>
    <lineage>
        <taxon>Eukaryota</taxon>
        <taxon>Fungi</taxon>
        <taxon>Dikarya</taxon>
        <taxon>Ascomycota</taxon>
        <taxon>Pezizomycotina</taxon>
        <taxon>Dothideomycetes</taxon>
        <taxon>Dothideomycetidae</taxon>
        <taxon>Dothideales</taxon>
        <taxon>Saccotheciaceae</taxon>
        <taxon>Aureobasidium</taxon>
    </lineage>
</organism>
<dbReference type="EMBL" id="CAINUL010000014">
    <property type="protein sequence ID" value="CAD0112133.1"/>
    <property type="molecule type" value="Genomic_DNA"/>
</dbReference>
<dbReference type="Pfam" id="PF10263">
    <property type="entry name" value="SprT-like"/>
    <property type="match status" value="1"/>
</dbReference>
<feature type="region of interest" description="Disordered" evidence="1">
    <location>
        <begin position="1"/>
        <end position="22"/>
    </location>
</feature>
<sequence>MSTCTSDFTASREKPTFSEPPCKDLVTSSHAVSSDMDPLDKVRAQAYRDACRAAYFNVEKVHKAEEFIKELDQKLTGGQIGEMTASTGGVKVVWKKRLTAKAGQARCKSRPHPSATIELSDKLLDDQERLINTVAHEFCHVANILLCRDRSHGPGFKEWGRQCEAAFRDLGIKITTKHTYRSKFEFIWTCCDEKCGKEVGRHTKSINPKTQSCRYCGGLLVQTNPVARTLKPRLECKDKE</sequence>
<evidence type="ECO:0000313" key="4">
    <source>
        <dbReference type="Proteomes" id="UP000745764"/>
    </source>
</evidence>
<dbReference type="PANTHER" id="PTHR23099">
    <property type="entry name" value="TRANSCRIPTIONAL REGULATOR"/>
    <property type="match status" value="1"/>
</dbReference>
<feature type="domain" description="SprT-like" evidence="2">
    <location>
        <begin position="69"/>
        <end position="223"/>
    </location>
</feature>
<reference evidence="3" key="1">
    <citation type="submission" date="2020-06" db="EMBL/GenBank/DDBJ databases">
        <authorList>
            <person name="Onetto C."/>
        </authorList>
    </citation>
    <scope>NUCLEOTIDE SEQUENCE</scope>
</reference>
<dbReference type="AlphaFoldDB" id="A0A9N8KHP3"/>
<comment type="caution">
    <text evidence="3">The sequence shown here is derived from an EMBL/GenBank/DDBJ whole genome shotgun (WGS) entry which is preliminary data.</text>
</comment>
<protein>
    <recommendedName>
        <fullName evidence="2">SprT-like domain-containing protein</fullName>
    </recommendedName>
</protein>
<keyword evidence="4" id="KW-1185">Reference proteome</keyword>
<accession>A0A9N8KHP3</accession>
<dbReference type="InterPro" id="IPR006640">
    <property type="entry name" value="SprT-like_domain"/>
</dbReference>
<proteinExistence type="predicted"/>
<evidence type="ECO:0000313" key="3">
    <source>
        <dbReference type="EMBL" id="CAD0112133.1"/>
    </source>
</evidence>